<gene>
    <name evidence="1" type="ORF">Cgig2_001950</name>
</gene>
<sequence length="177" mass="19867">MWVSDPSIPETIQDAQASLWRGVHEPGNGVHWGQREVFNVGPKPKSRHARIGSGAFMHSDTNRHRLRRRNTLDNKQRIGQRVRQGPTVNDMRSMFWVAKFVSKEELGNESGIEEIDEEDEKRMCNCAWCQVKDGISLKKKGSKDVVIDGGGWGKEVADNKGTVGEVGIRVEIDCLEG</sequence>
<comment type="caution">
    <text evidence="1">The sequence shown here is derived from an EMBL/GenBank/DDBJ whole genome shotgun (WGS) entry which is preliminary data.</text>
</comment>
<dbReference type="Proteomes" id="UP001153076">
    <property type="component" value="Unassembled WGS sequence"/>
</dbReference>
<dbReference type="AlphaFoldDB" id="A0A9Q1K1M3"/>
<organism evidence="1 2">
    <name type="scientific">Carnegiea gigantea</name>
    <dbReference type="NCBI Taxonomy" id="171969"/>
    <lineage>
        <taxon>Eukaryota</taxon>
        <taxon>Viridiplantae</taxon>
        <taxon>Streptophyta</taxon>
        <taxon>Embryophyta</taxon>
        <taxon>Tracheophyta</taxon>
        <taxon>Spermatophyta</taxon>
        <taxon>Magnoliopsida</taxon>
        <taxon>eudicotyledons</taxon>
        <taxon>Gunneridae</taxon>
        <taxon>Pentapetalae</taxon>
        <taxon>Caryophyllales</taxon>
        <taxon>Cactineae</taxon>
        <taxon>Cactaceae</taxon>
        <taxon>Cactoideae</taxon>
        <taxon>Echinocereeae</taxon>
        <taxon>Carnegiea</taxon>
    </lineage>
</organism>
<name>A0A9Q1K1M3_9CARY</name>
<accession>A0A9Q1K1M3</accession>
<reference evidence="1" key="1">
    <citation type="submission" date="2022-04" db="EMBL/GenBank/DDBJ databases">
        <title>Carnegiea gigantea Genome sequencing and assembly v2.</title>
        <authorList>
            <person name="Copetti D."/>
            <person name="Sanderson M.J."/>
            <person name="Burquez A."/>
            <person name="Wojciechowski M.F."/>
        </authorList>
    </citation>
    <scope>NUCLEOTIDE SEQUENCE</scope>
    <source>
        <strain evidence="1">SGP5-SGP5p</strain>
        <tissue evidence="1">Aerial part</tissue>
    </source>
</reference>
<evidence type="ECO:0000313" key="1">
    <source>
        <dbReference type="EMBL" id="KAJ8434747.1"/>
    </source>
</evidence>
<dbReference type="EMBL" id="JAKOGI010000455">
    <property type="protein sequence ID" value="KAJ8434747.1"/>
    <property type="molecule type" value="Genomic_DNA"/>
</dbReference>
<keyword evidence="2" id="KW-1185">Reference proteome</keyword>
<evidence type="ECO:0000313" key="2">
    <source>
        <dbReference type="Proteomes" id="UP001153076"/>
    </source>
</evidence>
<proteinExistence type="predicted"/>
<protein>
    <submittedName>
        <fullName evidence="1">Uncharacterized protein</fullName>
    </submittedName>
</protein>